<dbReference type="InterPro" id="IPR025241">
    <property type="entry name" value="DUF4190"/>
</dbReference>
<gene>
    <name evidence="5" type="ORF">E5083_02640</name>
</gene>
<dbReference type="Pfam" id="PF13828">
    <property type="entry name" value="DUF4190"/>
    <property type="match status" value="1"/>
</dbReference>
<comment type="caution">
    <text evidence="5">The sequence shown here is derived from an EMBL/GenBank/DDBJ whole genome shotgun (WGS) entry which is preliminary data.</text>
</comment>
<protein>
    <submittedName>
        <fullName evidence="5">DUF4190 domain-containing protein</fullName>
    </submittedName>
</protein>
<evidence type="ECO:0000259" key="4">
    <source>
        <dbReference type="Pfam" id="PF13845"/>
    </source>
</evidence>
<evidence type="ECO:0000313" key="5">
    <source>
        <dbReference type="EMBL" id="TGN81955.1"/>
    </source>
</evidence>
<evidence type="ECO:0000256" key="1">
    <source>
        <dbReference type="SAM" id="MobiDB-lite"/>
    </source>
</evidence>
<dbReference type="InterPro" id="IPR026004">
    <property type="entry name" value="Septum_form"/>
</dbReference>
<evidence type="ECO:0000259" key="3">
    <source>
        <dbReference type="Pfam" id="PF13828"/>
    </source>
</evidence>
<reference evidence="5 6" key="1">
    <citation type="submission" date="2019-04" db="EMBL/GenBank/DDBJ databases">
        <title>Streptomyces sp. nov. Bv016 isolated from bark of Buahinia variegata.</title>
        <authorList>
            <person name="Kanchanasin P."/>
            <person name="Tanasupawat S."/>
            <person name="Yuki M."/>
            <person name="Kudo T."/>
        </authorList>
    </citation>
    <scope>NUCLEOTIDE SEQUENCE [LARGE SCALE GENOMIC DNA]</scope>
    <source>
        <strain evidence="5 6">Bv016</strain>
    </source>
</reference>
<organism evidence="5 6">
    <name type="scientific">Streptomyces bauhiniae</name>
    <dbReference type="NCBI Taxonomy" id="2340725"/>
    <lineage>
        <taxon>Bacteria</taxon>
        <taxon>Bacillati</taxon>
        <taxon>Actinomycetota</taxon>
        <taxon>Actinomycetes</taxon>
        <taxon>Kitasatosporales</taxon>
        <taxon>Streptomycetaceae</taxon>
        <taxon>Streptomyces</taxon>
    </lineage>
</organism>
<feature type="transmembrane region" description="Helical" evidence="2">
    <location>
        <begin position="37"/>
        <end position="65"/>
    </location>
</feature>
<feature type="transmembrane region" description="Helical" evidence="2">
    <location>
        <begin position="6"/>
        <end position="25"/>
    </location>
</feature>
<feature type="region of interest" description="Disordered" evidence="1">
    <location>
        <begin position="312"/>
        <end position="336"/>
    </location>
</feature>
<dbReference type="AlphaFoldDB" id="A0A4Z1DI58"/>
<feature type="compositionally biased region" description="Gly residues" evidence="1">
    <location>
        <begin position="321"/>
        <end position="336"/>
    </location>
</feature>
<evidence type="ECO:0000256" key="2">
    <source>
        <dbReference type="SAM" id="Phobius"/>
    </source>
</evidence>
<dbReference type="Proteomes" id="UP000298159">
    <property type="component" value="Unassembled WGS sequence"/>
</dbReference>
<feature type="domain" description="DUF4190" evidence="3">
    <location>
        <begin position="2"/>
        <end position="55"/>
    </location>
</feature>
<keyword evidence="2" id="KW-0812">Transmembrane</keyword>
<sequence>MASLITGILCCLPGVGLLLGLVALLQIRKRGQRGRAAAVVGSALSGVGLALAVLLVSTGATGWMWQGVKDGVRESVDLSLAKGDCFDSGGGLGGAVYDIRTVPCEGAHEGEVFATFTIKAGPYPGDDAVQDAAERCVGLLDAYAMDAWALPEDVDVFHVTPTQETWSLGDREVTCVLGSTTEGGTLTGSLRADASTLDAHQVAYLKGAHVLNAALDSEPDTELVEDDLPGHKAWARRVSTALATWSGTLRAHPWPADARAPLADLATRLDKARALWDKAARARDADAFYVPYDAGLALIEPEADIPARKALKLATTPPGSGAQGTDGDGADGGAKV</sequence>
<dbReference type="EMBL" id="SRRT01000001">
    <property type="protein sequence ID" value="TGN81955.1"/>
    <property type="molecule type" value="Genomic_DNA"/>
</dbReference>
<keyword evidence="2" id="KW-1133">Transmembrane helix</keyword>
<proteinExistence type="predicted"/>
<feature type="domain" description="Septum formation-related" evidence="4">
    <location>
        <begin position="83"/>
        <end position="187"/>
    </location>
</feature>
<accession>A0A4Z1DI58</accession>
<keyword evidence="6" id="KW-1185">Reference proteome</keyword>
<evidence type="ECO:0000313" key="6">
    <source>
        <dbReference type="Proteomes" id="UP000298159"/>
    </source>
</evidence>
<keyword evidence="2" id="KW-0472">Membrane</keyword>
<dbReference type="Pfam" id="PF13845">
    <property type="entry name" value="Septum_form"/>
    <property type="match status" value="1"/>
</dbReference>
<name>A0A4Z1DI58_9ACTN</name>